<gene>
    <name evidence="2" type="ORF">S01H1_21489</name>
</gene>
<dbReference type="AlphaFoldDB" id="X0V3J1"/>
<feature type="non-terminal residue" evidence="2">
    <location>
        <position position="1"/>
    </location>
</feature>
<dbReference type="SUPFAM" id="SSF53756">
    <property type="entry name" value="UDP-Glycosyltransferase/glycogen phosphorylase"/>
    <property type="match status" value="1"/>
</dbReference>
<proteinExistence type="predicted"/>
<evidence type="ECO:0000259" key="1">
    <source>
        <dbReference type="Pfam" id="PF02350"/>
    </source>
</evidence>
<accession>X0V3J1</accession>
<protein>
    <recommendedName>
        <fullName evidence="1">UDP-N-acetylglucosamine 2-epimerase domain-containing protein</fullName>
    </recommendedName>
</protein>
<sequence>SSYFGETGIRLVEPVGYLDFLNLESEAAMVLTDSGGIQEETTVLNVPCLTFRKSTERPVTLAEGTNILVGFYPEKIVAAAENILNGNVKTGKFPKYWDGQAAERIVDVFMNVRKSLFEPDSIKEGTDKIKTVREAIVAGG</sequence>
<reference evidence="2" key="1">
    <citation type="journal article" date="2014" name="Front. Microbiol.">
        <title>High frequency of phylogenetically diverse reductive dehalogenase-homologous genes in deep subseafloor sedimentary metagenomes.</title>
        <authorList>
            <person name="Kawai M."/>
            <person name="Futagami T."/>
            <person name="Toyoda A."/>
            <person name="Takaki Y."/>
            <person name="Nishi S."/>
            <person name="Hori S."/>
            <person name="Arai W."/>
            <person name="Tsubouchi T."/>
            <person name="Morono Y."/>
            <person name="Uchiyama I."/>
            <person name="Ito T."/>
            <person name="Fujiyama A."/>
            <person name="Inagaki F."/>
            <person name="Takami H."/>
        </authorList>
    </citation>
    <scope>NUCLEOTIDE SEQUENCE</scope>
    <source>
        <strain evidence="2">Expedition CK06-06</strain>
    </source>
</reference>
<name>X0V3J1_9ZZZZ</name>
<feature type="domain" description="UDP-N-acetylglucosamine 2-epimerase" evidence="1">
    <location>
        <begin position="8"/>
        <end position="108"/>
    </location>
</feature>
<dbReference type="EMBL" id="BARS01011922">
    <property type="protein sequence ID" value="GAF95215.1"/>
    <property type="molecule type" value="Genomic_DNA"/>
</dbReference>
<organism evidence="2">
    <name type="scientific">marine sediment metagenome</name>
    <dbReference type="NCBI Taxonomy" id="412755"/>
    <lineage>
        <taxon>unclassified sequences</taxon>
        <taxon>metagenomes</taxon>
        <taxon>ecological metagenomes</taxon>
    </lineage>
</organism>
<dbReference type="InterPro" id="IPR029767">
    <property type="entry name" value="WecB-like"/>
</dbReference>
<dbReference type="PANTHER" id="PTHR43174">
    <property type="entry name" value="UDP-N-ACETYLGLUCOSAMINE 2-EPIMERASE"/>
    <property type="match status" value="1"/>
</dbReference>
<comment type="caution">
    <text evidence="2">The sequence shown here is derived from an EMBL/GenBank/DDBJ whole genome shotgun (WGS) entry which is preliminary data.</text>
</comment>
<evidence type="ECO:0000313" key="2">
    <source>
        <dbReference type="EMBL" id="GAF95215.1"/>
    </source>
</evidence>
<dbReference type="PANTHER" id="PTHR43174:SF1">
    <property type="entry name" value="UDP-N-ACETYLGLUCOSAMINE 2-EPIMERASE"/>
    <property type="match status" value="1"/>
</dbReference>
<dbReference type="InterPro" id="IPR003331">
    <property type="entry name" value="UDP_GlcNAc_Epimerase_2_dom"/>
</dbReference>
<dbReference type="Pfam" id="PF02350">
    <property type="entry name" value="Epimerase_2"/>
    <property type="match status" value="1"/>
</dbReference>
<dbReference type="Gene3D" id="3.40.50.2000">
    <property type="entry name" value="Glycogen Phosphorylase B"/>
    <property type="match status" value="1"/>
</dbReference>